<organism evidence="1 2">
    <name type="scientific">Clostridium novyi A str. 4552</name>
    <dbReference type="NCBI Taxonomy" id="1444289"/>
    <lineage>
        <taxon>Bacteria</taxon>
        <taxon>Bacillati</taxon>
        <taxon>Bacillota</taxon>
        <taxon>Clostridia</taxon>
        <taxon>Eubacteriales</taxon>
        <taxon>Clostridiaceae</taxon>
        <taxon>Clostridium</taxon>
    </lineage>
</organism>
<accession>A0A0A0I8P6</accession>
<dbReference type="InterPro" id="IPR009097">
    <property type="entry name" value="Cyclic_Pdiesterase"/>
</dbReference>
<dbReference type="EMBL" id="JENJ01000016">
    <property type="protein sequence ID" value="KGM96948.1"/>
    <property type="molecule type" value="Genomic_DNA"/>
</dbReference>
<sequence length="182" mass="21600">MKYHLVALFDDESNRFIESTQKKLCKKYRLYKTNNHQFYIHVQTIINPDMDKLNKIVNDILAPYKNFKVQIDPSFHLDKSLKTVNLRILKRGYITRIIRNISDTLHLSGFNIQNNPKRELLISLANSNYSMRKSASGDTPTTLAYRNSDMSYNYIKINRFELWKPINNKKDVLMVDYPLKMF</sequence>
<dbReference type="SUPFAM" id="SSF55144">
    <property type="entry name" value="LigT-like"/>
    <property type="match status" value="1"/>
</dbReference>
<evidence type="ECO:0000313" key="1">
    <source>
        <dbReference type="EMBL" id="KGM96948.1"/>
    </source>
</evidence>
<comment type="caution">
    <text evidence="1">The sequence shown here is derived from an EMBL/GenBank/DDBJ whole genome shotgun (WGS) entry which is preliminary data.</text>
</comment>
<reference evidence="1 2" key="1">
    <citation type="submission" date="2014-01" db="EMBL/GenBank/DDBJ databases">
        <title>Plasmidome dynamics in the species complex Clostridium novyi sensu lato converts strains of independent lineages into distinctly different pathogens.</title>
        <authorList>
            <person name="Skarin H."/>
            <person name="Segerman B."/>
        </authorList>
    </citation>
    <scope>NUCLEOTIDE SEQUENCE [LARGE SCALE GENOMIC DNA]</scope>
    <source>
        <strain evidence="1 2">4552</strain>
    </source>
</reference>
<dbReference type="OrthoDB" id="2112057at2"/>
<evidence type="ECO:0000313" key="2">
    <source>
        <dbReference type="Proteomes" id="UP000030012"/>
    </source>
</evidence>
<keyword evidence="1" id="KW-0436">Ligase</keyword>
<protein>
    <submittedName>
        <fullName evidence="1">2'-5' RNA ligase</fullName>
    </submittedName>
</protein>
<proteinExistence type="predicted"/>
<dbReference type="GO" id="GO:0016874">
    <property type="term" value="F:ligase activity"/>
    <property type="evidence" value="ECO:0007669"/>
    <property type="project" value="UniProtKB-KW"/>
</dbReference>
<dbReference type="RefSeq" id="WP_039254142.1">
    <property type="nucleotide sequence ID" value="NZ_JENJ01000016.1"/>
</dbReference>
<dbReference type="AlphaFoldDB" id="A0A0A0I8P6"/>
<name>A0A0A0I8P6_CLONO</name>
<dbReference type="Proteomes" id="UP000030012">
    <property type="component" value="Unassembled WGS sequence"/>
</dbReference>
<gene>
    <name evidence="1" type="ORF">Z968_05040</name>
</gene>